<dbReference type="PANTHER" id="PTHR30572">
    <property type="entry name" value="MEMBRANE COMPONENT OF TRANSPORTER-RELATED"/>
    <property type="match status" value="1"/>
</dbReference>
<feature type="domain" description="ABC3 transporter permease C-terminal" evidence="8">
    <location>
        <begin position="250"/>
        <end position="364"/>
    </location>
</feature>
<dbReference type="InterPro" id="IPR050250">
    <property type="entry name" value="Macrolide_Exporter_MacB"/>
</dbReference>
<keyword evidence="5 7" id="KW-0472">Membrane</keyword>
<feature type="domain" description="ABC3 transporter permease C-terminal" evidence="8">
    <location>
        <begin position="691"/>
        <end position="808"/>
    </location>
</feature>
<proteinExistence type="inferred from homology"/>
<keyword evidence="10" id="KW-1185">Reference proteome</keyword>
<comment type="caution">
    <text evidence="9">The sequence shown here is derived from an EMBL/GenBank/DDBJ whole genome shotgun (WGS) entry which is preliminary data.</text>
</comment>
<dbReference type="Pfam" id="PF02687">
    <property type="entry name" value="FtsX"/>
    <property type="match status" value="2"/>
</dbReference>
<evidence type="ECO:0000313" key="10">
    <source>
        <dbReference type="Proteomes" id="UP000619479"/>
    </source>
</evidence>
<reference evidence="9" key="1">
    <citation type="submission" date="2021-01" db="EMBL/GenBank/DDBJ databases">
        <title>Whole genome shotgun sequence of Actinoplanes cyaneus NBRC 14990.</title>
        <authorList>
            <person name="Komaki H."/>
            <person name="Tamura T."/>
        </authorList>
    </citation>
    <scope>NUCLEOTIDE SEQUENCE</scope>
    <source>
        <strain evidence="9">NBRC 14990</strain>
    </source>
</reference>
<comment type="subcellular location">
    <subcellularLocation>
        <location evidence="1">Cell membrane</location>
        <topology evidence="1">Multi-pass membrane protein</topology>
    </subcellularLocation>
</comment>
<feature type="transmembrane region" description="Helical" evidence="7">
    <location>
        <begin position="733"/>
        <end position="766"/>
    </location>
</feature>
<keyword evidence="3 7" id="KW-0812">Transmembrane</keyword>
<feature type="transmembrane region" description="Helical" evidence="7">
    <location>
        <begin position="412"/>
        <end position="436"/>
    </location>
</feature>
<feature type="transmembrane region" description="Helical" evidence="7">
    <location>
        <begin position="683"/>
        <end position="712"/>
    </location>
</feature>
<evidence type="ECO:0000259" key="8">
    <source>
        <dbReference type="Pfam" id="PF02687"/>
    </source>
</evidence>
<gene>
    <name evidence="9" type="ORF">Acy02nite_15080</name>
</gene>
<sequence length="814" mass="81358">MIFALAWSQVRAHPGRLLAIVAAVVLATGFLAATATFASTSDEGLRLTAAAPLTTADIVLDAGDTVHDPHWYRAAAGVPGVRSVDPQYARTVSVFGGARRGSANVQSIPATPSVRWFTVDEGTWPTAAGQVVADRRTLTDLGVGVGARLDFRQGTGAPVAVVVVGSADLGFRPLTGSDYRFYAAPSFFAGDTPPAALLTVTDRDRLPATVDAVGRAMPAGVTATDAVAASDAAASRFAGGNTQLVVLMLAFAAVALLASILVIANTFQVIVSQRIRQVALLRLVGGHRRQVSRVVLAEAAIAGTIGAVLGAVAGVGLGYLGAGLLDINGGGLAINPIVLALCVLTGVGATVVAAWAPARRATRVAPVRALQEVAEALPAPVRGGRRLVAGLILLVLAVGVLGLAAVGTSLPLALAGGVLLAAGLLIALPLGIALLLSPAARGLERFGVAAGLAGSNLRQNARRTASATMAVVVGAALITGLAVASASGRATVEADLEARYPVAAGVHTDGAAIDARTVQAMAGITGLTTATVATATATFPAAGKPTPARIAALPAELAGRVAPELSVSGGDPVLLVPGAYLTARGLKDGAPLTVKAGGRDLRFTARGSRLADTTGQLLGVTSGEVLTAAGVRTVPTAVWGTASSGFDRETLAGDVNAVAARDAAVEVGGGVTEGGDIMNVLSILLGLSLGMLAVTVVIALLGIANLLGLSVIERGREMALLRALGTRRGRLRAMVAVEAVTITLVGTVAGIVIGVPVGLVGVIAAVGRQAEPVIMLAWPQLGLVLVAAVVTGVLASLAPARRATRIAPAQGLVR</sequence>
<keyword evidence="9" id="KW-0067">ATP-binding</keyword>
<evidence type="ECO:0000256" key="5">
    <source>
        <dbReference type="ARBA" id="ARBA00023136"/>
    </source>
</evidence>
<accession>A0A919IDW2</accession>
<keyword evidence="4 7" id="KW-1133">Transmembrane helix</keyword>
<dbReference type="GO" id="GO:0022857">
    <property type="term" value="F:transmembrane transporter activity"/>
    <property type="evidence" value="ECO:0007669"/>
    <property type="project" value="TreeGrafter"/>
</dbReference>
<dbReference type="GO" id="GO:0005886">
    <property type="term" value="C:plasma membrane"/>
    <property type="evidence" value="ECO:0007669"/>
    <property type="project" value="UniProtKB-SubCell"/>
</dbReference>
<dbReference type="RefSeq" id="WP_203739073.1">
    <property type="nucleotide sequence ID" value="NZ_BAAAUC010000041.1"/>
</dbReference>
<dbReference type="Proteomes" id="UP000619479">
    <property type="component" value="Unassembled WGS sequence"/>
</dbReference>
<protein>
    <submittedName>
        <fullName evidence="9">ABC transporter ATP-binding protein</fullName>
    </submittedName>
</protein>
<feature type="transmembrane region" description="Helical" evidence="7">
    <location>
        <begin position="778"/>
        <end position="798"/>
    </location>
</feature>
<dbReference type="InterPro" id="IPR003838">
    <property type="entry name" value="ABC3_permease_C"/>
</dbReference>
<name>A0A919IDW2_9ACTN</name>
<feature type="transmembrane region" description="Helical" evidence="7">
    <location>
        <begin position="244"/>
        <end position="270"/>
    </location>
</feature>
<evidence type="ECO:0000256" key="7">
    <source>
        <dbReference type="SAM" id="Phobius"/>
    </source>
</evidence>
<feature type="transmembrane region" description="Helical" evidence="7">
    <location>
        <begin position="332"/>
        <end position="356"/>
    </location>
</feature>
<feature type="transmembrane region" description="Helical" evidence="7">
    <location>
        <begin position="291"/>
        <end position="320"/>
    </location>
</feature>
<comment type="similarity">
    <text evidence="6">Belongs to the ABC-4 integral membrane protein family.</text>
</comment>
<evidence type="ECO:0000256" key="2">
    <source>
        <dbReference type="ARBA" id="ARBA00022475"/>
    </source>
</evidence>
<feature type="transmembrane region" description="Helical" evidence="7">
    <location>
        <begin position="465"/>
        <end position="484"/>
    </location>
</feature>
<dbReference type="AlphaFoldDB" id="A0A919IDW2"/>
<dbReference type="EMBL" id="BOMH01000011">
    <property type="protein sequence ID" value="GID63627.1"/>
    <property type="molecule type" value="Genomic_DNA"/>
</dbReference>
<organism evidence="9 10">
    <name type="scientific">Actinoplanes cyaneus</name>
    <dbReference type="NCBI Taxonomy" id="52696"/>
    <lineage>
        <taxon>Bacteria</taxon>
        <taxon>Bacillati</taxon>
        <taxon>Actinomycetota</taxon>
        <taxon>Actinomycetes</taxon>
        <taxon>Micromonosporales</taxon>
        <taxon>Micromonosporaceae</taxon>
        <taxon>Actinoplanes</taxon>
    </lineage>
</organism>
<dbReference type="GO" id="GO:0005524">
    <property type="term" value="F:ATP binding"/>
    <property type="evidence" value="ECO:0007669"/>
    <property type="project" value="UniProtKB-KW"/>
</dbReference>
<dbReference type="PANTHER" id="PTHR30572:SF4">
    <property type="entry name" value="ABC TRANSPORTER PERMEASE YTRF"/>
    <property type="match status" value="1"/>
</dbReference>
<evidence type="ECO:0000256" key="1">
    <source>
        <dbReference type="ARBA" id="ARBA00004651"/>
    </source>
</evidence>
<keyword evidence="2" id="KW-1003">Cell membrane</keyword>
<evidence type="ECO:0000256" key="4">
    <source>
        <dbReference type="ARBA" id="ARBA00022989"/>
    </source>
</evidence>
<evidence type="ECO:0000256" key="3">
    <source>
        <dbReference type="ARBA" id="ARBA00022692"/>
    </source>
</evidence>
<evidence type="ECO:0000256" key="6">
    <source>
        <dbReference type="ARBA" id="ARBA00038076"/>
    </source>
</evidence>
<keyword evidence="9" id="KW-0547">Nucleotide-binding</keyword>
<evidence type="ECO:0000313" key="9">
    <source>
        <dbReference type="EMBL" id="GID63627.1"/>
    </source>
</evidence>
<feature type="transmembrane region" description="Helical" evidence="7">
    <location>
        <begin position="387"/>
        <end position="406"/>
    </location>
</feature>